<sequence>MKLSFEKWLEDQIYAPEINKIFFEEAIICYKAGAYRAALLFSFTGFQRILKKRILHSSILPIAYELKEEEWSHKKKALMNEDNADKVLGNYIRISKPEEKIFDLTDDLKQQYIYWSYRRNDCAHGKNNPIEASHVESLWSFIISNEGKFHINGGKLFLIANIQKYLDSYETPENESPEYIVEYLRNHIPIEESGEIFKKVIELCNSAQLFEGYILSKKQTNLLISFFDLEEHKPFYLGQLKKELNLLFELFCCSPRLVQLLKNDDCVRILWKKYLPAKRDYRASQVFIELIKHDVIPFNQQEEAIDLFLNDLQYKDDFFENANELTYFNMTKSIIPTLESMLFDTEYPRLKDFTFANNHKWLITFYLKYSLEYKAITSSEFTQKIHETFENMNYPYQLADTLRYKIQNDSSFSDKLNQLFQNESLEMPAKLQEH</sequence>
<dbReference type="RefSeq" id="WP_380146746.1">
    <property type="nucleotide sequence ID" value="NZ_JBHUOR010000018.1"/>
</dbReference>
<dbReference type="EMBL" id="JBHUOR010000018">
    <property type="protein sequence ID" value="MFD2867456.1"/>
    <property type="molecule type" value="Genomic_DNA"/>
</dbReference>
<reference evidence="2" key="1">
    <citation type="journal article" date="2019" name="Int. J. Syst. Evol. Microbiol.">
        <title>The Global Catalogue of Microorganisms (GCM) 10K type strain sequencing project: providing services to taxonomists for standard genome sequencing and annotation.</title>
        <authorList>
            <consortium name="The Broad Institute Genomics Platform"/>
            <consortium name="The Broad Institute Genome Sequencing Center for Infectious Disease"/>
            <person name="Wu L."/>
            <person name="Ma J."/>
        </authorList>
    </citation>
    <scope>NUCLEOTIDE SEQUENCE [LARGE SCALE GENOMIC DNA]</scope>
    <source>
        <strain evidence="2">KCTC 33522</strain>
    </source>
</reference>
<gene>
    <name evidence="1" type="ORF">ACFSY7_02930</name>
</gene>
<dbReference type="Proteomes" id="UP001597568">
    <property type="component" value="Unassembled WGS sequence"/>
</dbReference>
<proteinExistence type="predicted"/>
<evidence type="ECO:0000313" key="1">
    <source>
        <dbReference type="EMBL" id="MFD2867456.1"/>
    </source>
</evidence>
<comment type="caution">
    <text evidence="1">The sequence shown here is derived from an EMBL/GenBank/DDBJ whole genome shotgun (WGS) entry which is preliminary data.</text>
</comment>
<protein>
    <submittedName>
        <fullName evidence="1">Uncharacterized protein</fullName>
    </submittedName>
</protein>
<organism evidence="1 2">
    <name type="scientific">Kurthia populi</name>
    <dbReference type="NCBI Taxonomy" id="1562132"/>
    <lineage>
        <taxon>Bacteria</taxon>
        <taxon>Bacillati</taxon>
        <taxon>Bacillota</taxon>
        <taxon>Bacilli</taxon>
        <taxon>Bacillales</taxon>
        <taxon>Caryophanaceae</taxon>
        <taxon>Kurthia</taxon>
    </lineage>
</organism>
<name>A0ABW5XWZ5_9BACL</name>
<accession>A0ABW5XWZ5</accession>
<evidence type="ECO:0000313" key="2">
    <source>
        <dbReference type="Proteomes" id="UP001597568"/>
    </source>
</evidence>
<keyword evidence="2" id="KW-1185">Reference proteome</keyword>